<evidence type="ECO:0000259" key="3">
    <source>
        <dbReference type="PROSITE" id="PS50222"/>
    </source>
</evidence>
<dbReference type="PANTHER" id="PTHR19237">
    <property type="entry name" value="NUCLEOBINDIN"/>
    <property type="match status" value="1"/>
</dbReference>
<comment type="caution">
    <text evidence="4">The sequence shown here is derived from an EMBL/GenBank/DDBJ whole genome shotgun (WGS) entry which is preliminary data.</text>
</comment>
<feature type="transmembrane region" description="Helical" evidence="2">
    <location>
        <begin position="55"/>
        <end position="80"/>
    </location>
</feature>
<dbReference type="SUPFAM" id="SSF47473">
    <property type="entry name" value="EF-hand"/>
    <property type="match status" value="1"/>
</dbReference>
<evidence type="ECO:0000256" key="2">
    <source>
        <dbReference type="SAM" id="Phobius"/>
    </source>
</evidence>
<keyword evidence="1" id="KW-0732">Signal</keyword>
<keyword evidence="2" id="KW-0812">Transmembrane</keyword>
<evidence type="ECO:0000313" key="5">
    <source>
        <dbReference type="Proteomes" id="UP000465221"/>
    </source>
</evidence>
<dbReference type="PANTHER" id="PTHR19237:SF20">
    <property type="entry name" value="NUCLEOBINDIN 1"/>
    <property type="match status" value="1"/>
</dbReference>
<dbReference type="EMBL" id="BLKC01000043">
    <property type="protein sequence ID" value="GFF41069.1"/>
    <property type="molecule type" value="Genomic_DNA"/>
</dbReference>
<feature type="domain" description="EF-hand" evidence="3">
    <location>
        <begin position="172"/>
        <end position="207"/>
    </location>
</feature>
<keyword evidence="2" id="KW-1133">Transmembrane helix</keyword>
<dbReference type="InterPro" id="IPR011992">
    <property type="entry name" value="EF-hand-dom_pair"/>
</dbReference>
<gene>
    <name evidence="4" type="ORF">IFM46972_06419</name>
</gene>
<proteinExistence type="predicted"/>
<dbReference type="InterPro" id="IPR040250">
    <property type="entry name" value="Nucleobindin"/>
</dbReference>
<accession>A0A8H3NYB5</accession>
<evidence type="ECO:0000313" key="4">
    <source>
        <dbReference type="EMBL" id="GFF41069.1"/>
    </source>
</evidence>
<organism evidence="4 5">
    <name type="scientific">Aspergillus udagawae</name>
    <dbReference type="NCBI Taxonomy" id="91492"/>
    <lineage>
        <taxon>Eukaryota</taxon>
        <taxon>Fungi</taxon>
        <taxon>Dikarya</taxon>
        <taxon>Ascomycota</taxon>
        <taxon>Pezizomycotina</taxon>
        <taxon>Eurotiomycetes</taxon>
        <taxon>Eurotiomycetidae</taxon>
        <taxon>Eurotiales</taxon>
        <taxon>Aspergillaceae</taxon>
        <taxon>Aspergillus</taxon>
        <taxon>Aspergillus subgen. Fumigati</taxon>
    </lineage>
</organism>
<evidence type="ECO:0000256" key="1">
    <source>
        <dbReference type="ARBA" id="ARBA00022729"/>
    </source>
</evidence>
<dbReference type="FunFam" id="1.10.238.10:FF:000410">
    <property type="entry name" value="Secretory pathway protein Ssp120, putative"/>
    <property type="match status" value="1"/>
</dbReference>
<name>A0A8H3NYB5_9EURO</name>
<dbReference type="GO" id="GO:0005509">
    <property type="term" value="F:calcium ion binding"/>
    <property type="evidence" value="ECO:0007669"/>
    <property type="project" value="InterPro"/>
</dbReference>
<dbReference type="AlphaFoldDB" id="A0A8H3NYB5"/>
<dbReference type="Gene3D" id="1.10.238.10">
    <property type="entry name" value="EF-hand"/>
    <property type="match status" value="1"/>
</dbReference>
<dbReference type="GO" id="GO:0005793">
    <property type="term" value="C:endoplasmic reticulum-Golgi intermediate compartment"/>
    <property type="evidence" value="ECO:0007669"/>
    <property type="project" value="TreeGrafter"/>
</dbReference>
<sequence>MASGNSAGQDSRWRVQDPGDGTMYADFFLQPEKRRRPRYKHCKQPSSLRRCGQAIVLYILIWKYLGFVYLVFGIVILAALSTMLVRSMSLATAVLALSNSFASAHGSHASEQNPSSDWATRHMQEEHHIDSFDAGSFFTLHDYDSSGAWTPDEVRKSYGMDDDSNSGVTEERKQQALREVFALFDTGNSGVITRDNWMRLISAGKRLPDLGFGPGHHGDIEYEYEIHHFEKFHGEDAKLEDLNHPEDIEHFRRHDEEEDAAERLEQLEQMAIVEANIPQKFLRRT</sequence>
<reference evidence="4 5" key="1">
    <citation type="submission" date="2020-01" db="EMBL/GenBank/DDBJ databases">
        <title>Draft genome sequence of Aspergillus udagawae IFM 46972.</title>
        <authorList>
            <person name="Takahashi H."/>
            <person name="Yaguchi T."/>
        </authorList>
    </citation>
    <scope>NUCLEOTIDE SEQUENCE [LARGE SCALE GENOMIC DNA]</scope>
    <source>
        <strain evidence="4 5">IFM 46972</strain>
    </source>
</reference>
<protein>
    <submittedName>
        <fullName evidence="4">Uncharacterized calcium-binding protein C613.03</fullName>
    </submittedName>
</protein>
<keyword evidence="2" id="KW-0472">Membrane</keyword>
<dbReference type="InterPro" id="IPR002048">
    <property type="entry name" value="EF_hand_dom"/>
</dbReference>
<dbReference type="Proteomes" id="UP000465221">
    <property type="component" value="Unassembled WGS sequence"/>
</dbReference>
<dbReference type="PROSITE" id="PS50222">
    <property type="entry name" value="EF_HAND_2"/>
    <property type="match status" value="1"/>
</dbReference>